<proteinExistence type="predicted"/>
<feature type="transmembrane region" description="Helical" evidence="6">
    <location>
        <begin position="112"/>
        <end position="134"/>
    </location>
</feature>
<evidence type="ECO:0000313" key="8">
    <source>
        <dbReference type="Proteomes" id="UP000440498"/>
    </source>
</evidence>
<protein>
    <submittedName>
        <fullName evidence="7">LysE family translocator</fullName>
    </submittedName>
</protein>
<dbReference type="AlphaFoldDB" id="A0A6A7MVB5"/>
<evidence type="ECO:0000256" key="2">
    <source>
        <dbReference type="ARBA" id="ARBA00022475"/>
    </source>
</evidence>
<comment type="subcellular location">
    <subcellularLocation>
        <location evidence="1">Cell membrane</location>
        <topology evidence="1">Multi-pass membrane protein</topology>
    </subcellularLocation>
</comment>
<evidence type="ECO:0000256" key="3">
    <source>
        <dbReference type="ARBA" id="ARBA00022692"/>
    </source>
</evidence>
<feature type="transmembrane region" description="Helical" evidence="6">
    <location>
        <begin position="6"/>
        <end position="29"/>
    </location>
</feature>
<dbReference type="InterPro" id="IPR001123">
    <property type="entry name" value="LeuE-type"/>
</dbReference>
<evidence type="ECO:0000256" key="6">
    <source>
        <dbReference type="SAM" id="Phobius"/>
    </source>
</evidence>
<organism evidence="7 8">
    <name type="scientific">Rugamonas aquatica</name>
    <dbReference type="NCBI Taxonomy" id="2743357"/>
    <lineage>
        <taxon>Bacteria</taxon>
        <taxon>Pseudomonadati</taxon>
        <taxon>Pseudomonadota</taxon>
        <taxon>Betaproteobacteria</taxon>
        <taxon>Burkholderiales</taxon>
        <taxon>Oxalobacteraceae</taxon>
        <taxon>Telluria group</taxon>
        <taxon>Rugamonas</taxon>
    </lineage>
</organism>
<keyword evidence="3 6" id="KW-0812">Transmembrane</keyword>
<gene>
    <name evidence="7" type="ORF">GEV02_02115</name>
</gene>
<dbReference type="PANTHER" id="PTHR30086">
    <property type="entry name" value="ARGININE EXPORTER PROTEIN ARGO"/>
    <property type="match status" value="1"/>
</dbReference>
<reference evidence="7 8" key="1">
    <citation type="submission" date="2019-10" db="EMBL/GenBank/DDBJ databases">
        <title>Two novel species isolated from a subtropical stream in China.</title>
        <authorList>
            <person name="Lu H."/>
        </authorList>
    </citation>
    <scope>NUCLEOTIDE SEQUENCE [LARGE SCALE GENOMIC DNA]</scope>
    <source>
        <strain evidence="7 8">FT29W</strain>
    </source>
</reference>
<feature type="transmembrane region" description="Helical" evidence="6">
    <location>
        <begin position="41"/>
        <end position="66"/>
    </location>
</feature>
<dbReference type="PANTHER" id="PTHR30086:SF20">
    <property type="entry name" value="ARGININE EXPORTER PROTEIN ARGO-RELATED"/>
    <property type="match status" value="1"/>
</dbReference>
<dbReference type="EMBL" id="WHUG01000001">
    <property type="protein sequence ID" value="MQA36933.1"/>
    <property type="molecule type" value="Genomic_DNA"/>
</dbReference>
<dbReference type="RefSeq" id="WP_070357233.1">
    <property type="nucleotide sequence ID" value="NZ_WHUG01000001.1"/>
</dbReference>
<dbReference type="GO" id="GO:0015171">
    <property type="term" value="F:amino acid transmembrane transporter activity"/>
    <property type="evidence" value="ECO:0007669"/>
    <property type="project" value="TreeGrafter"/>
</dbReference>
<feature type="transmembrane region" description="Helical" evidence="6">
    <location>
        <begin position="146"/>
        <end position="171"/>
    </location>
</feature>
<name>A0A6A7MVB5_9BURK</name>
<keyword evidence="8" id="KW-1185">Reference proteome</keyword>
<evidence type="ECO:0000256" key="4">
    <source>
        <dbReference type="ARBA" id="ARBA00022989"/>
    </source>
</evidence>
<evidence type="ECO:0000313" key="7">
    <source>
        <dbReference type="EMBL" id="MQA36933.1"/>
    </source>
</evidence>
<accession>A0A6A7MVB5</accession>
<feature type="transmembrane region" description="Helical" evidence="6">
    <location>
        <begin position="183"/>
        <end position="208"/>
    </location>
</feature>
<dbReference type="Pfam" id="PF01810">
    <property type="entry name" value="LysE"/>
    <property type="match status" value="1"/>
</dbReference>
<comment type="caution">
    <text evidence="7">The sequence shown here is derived from an EMBL/GenBank/DDBJ whole genome shotgun (WGS) entry which is preliminary data.</text>
</comment>
<keyword evidence="4 6" id="KW-1133">Transmembrane helix</keyword>
<dbReference type="Proteomes" id="UP000440498">
    <property type="component" value="Unassembled WGS sequence"/>
</dbReference>
<sequence length="211" mass="21961">MSQTANLWLYFVVVFGVIALPGLDMAFVMGSSMLGGRRSGMAAVGGIIAGGFCHLCMGAVGVAVVLQYWPPLFKIMLLGGAAYIAWMGYSLLRSDSIFHPTPGAEAMADAVIFRRALTTSLLNPKAYIFMLAIFPQFLKPGQGPLWVQSGVLGGITALTQLGVYGALAYAASGASGWFAAHPAAATVAARLMGALLILTAILSASQAWTTP</sequence>
<dbReference type="GO" id="GO:0005886">
    <property type="term" value="C:plasma membrane"/>
    <property type="evidence" value="ECO:0007669"/>
    <property type="project" value="UniProtKB-SubCell"/>
</dbReference>
<keyword evidence="5 6" id="KW-0472">Membrane</keyword>
<keyword evidence="2" id="KW-1003">Cell membrane</keyword>
<dbReference type="PIRSF" id="PIRSF006324">
    <property type="entry name" value="LeuE"/>
    <property type="match status" value="1"/>
</dbReference>
<evidence type="ECO:0000256" key="5">
    <source>
        <dbReference type="ARBA" id="ARBA00023136"/>
    </source>
</evidence>
<evidence type="ECO:0000256" key="1">
    <source>
        <dbReference type="ARBA" id="ARBA00004651"/>
    </source>
</evidence>